<feature type="compositionally biased region" description="Basic and acidic residues" evidence="1">
    <location>
        <begin position="147"/>
        <end position="160"/>
    </location>
</feature>
<keyword evidence="3" id="KW-1185">Reference proteome</keyword>
<dbReference type="EMBL" id="KV425564">
    <property type="protein sequence ID" value="KZT26893.1"/>
    <property type="molecule type" value="Genomic_DNA"/>
</dbReference>
<feature type="compositionally biased region" description="Low complexity" evidence="1">
    <location>
        <begin position="103"/>
        <end position="130"/>
    </location>
</feature>
<feature type="compositionally biased region" description="Low complexity" evidence="1">
    <location>
        <begin position="81"/>
        <end position="92"/>
    </location>
</feature>
<dbReference type="InParanoid" id="A0A165TMJ3"/>
<sequence length="299" mass="32851">MGLDFLEPRSQHYTRVAIVKRGDLGSMFNNFRGRKHHGIPEYSVDDDYDYDPIPHQRLLDKSGPSRLRTSLSYSTISSHLTVASTSSSSSSSDQEPPYPPTPSYTSESLPATPSSTSPSSFDSKSPLPFDLSPLRPKRKPWSGRGSQDSERMEVHEELSRKPPVYVRESPTPVRRPLPLLPISPTRSSAVPPLLIPVDHPPPYSAIQPSTPPDHHRKPIRPLPKLPSRKHAAAPRPDLSAVSPPQSSARIAQLETWASAEEGLHQVPVTEVIDWDAVEAAMLSADSDEEEDSDSTVGPS</sequence>
<feature type="region of interest" description="Disordered" evidence="1">
    <location>
        <begin position="81"/>
        <end position="249"/>
    </location>
</feature>
<reference evidence="2 3" key="1">
    <citation type="journal article" date="2016" name="Mol. Biol. Evol.">
        <title>Comparative Genomics of Early-Diverging Mushroom-Forming Fungi Provides Insights into the Origins of Lignocellulose Decay Capabilities.</title>
        <authorList>
            <person name="Nagy L.G."/>
            <person name="Riley R."/>
            <person name="Tritt A."/>
            <person name="Adam C."/>
            <person name="Daum C."/>
            <person name="Floudas D."/>
            <person name="Sun H."/>
            <person name="Yadav J.S."/>
            <person name="Pangilinan J."/>
            <person name="Larsson K.H."/>
            <person name="Matsuura K."/>
            <person name="Barry K."/>
            <person name="Labutti K."/>
            <person name="Kuo R."/>
            <person name="Ohm R.A."/>
            <person name="Bhattacharya S.S."/>
            <person name="Shirouzu T."/>
            <person name="Yoshinaga Y."/>
            <person name="Martin F.M."/>
            <person name="Grigoriev I.V."/>
            <person name="Hibbett D.S."/>
        </authorList>
    </citation>
    <scope>NUCLEOTIDE SEQUENCE [LARGE SCALE GENOMIC DNA]</scope>
    <source>
        <strain evidence="2 3">HHB14362 ss-1</strain>
    </source>
</reference>
<evidence type="ECO:0000313" key="3">
    <source>
        <dbReference type="Proteomes" id="UP000076761"/>
    </source>
</evidence>
<evidence type="ECO:0000256" key="1">
    <source>
        <dbReference type="SAM" id="MobiDB-lite"/>
    </source>
</evidence>
<protein>
    <submittedName>
        <fullName evidence="2">Uncharacterized protein</fullName>
    </submittedName>
</protein>
<feature type="compositionally biased region" description="Low complexity" evidence="1">
    <location>
        <begin position="182"/>
        <end position="197"/>
    </location>
</feature>
<dbReference type="OrthoDB" id="10534356at2759"/>
<proteinExistence type="predicted"/>
<organism evidence="2 3">
    <name type="scientific">Neolentinus lepideus HHB14362 ss-1</name>
    <dbReference type="NCBI Taxonomy" id="1314782"/>
    <lineage>
        <taxon>Eukaryota</taxon>
        <taxon>Fungi</taxon>
        <taxon>Dikarya</taxon>
        <taxon>Basidiomycota</taxon>
        <taxon>Agaricomycotina</taxon>
        <taxon>Agaricomycetes</taxon>
        <taxon>Gloeophyllales</taxon>
        <taxon>Gloeophyllaceae</taxon>
        <taxon>Neolentinus</taxon>
    </lineage>
</organism>
<accession>A0A165TMJ3</accession>
<feature type="region of interest" description="Disordered" evidence="1">
    <location>
        <begin position="279"/>
        <end position="299"/>
    </location>
</feature>
<evidence type="ECO:0000313" key="2">
    <source>
        <dbReference type="EMBL" id="KZT26893.1"/>
    </source>
</evidence>
<name>A0A165TMJ3_9AGAM</name>
<gene>
    <name evidence="2" type="ORF">NEOLEDRAFT_1146812</name>
</gene>
<dbReference type="Proteomes" id="UP000076761">
    <property type="component" value="Unassembled WGS sequence"/>
</dbReference>
<dbReference type="AlphaFoldDB" id="A0A165TMJ3"/>